<dbReference type="Pfam" id="PF01223">
    <property type="entry name" value="Endonuclease_NS"/>
    <property type="match status" value="1"/>
</dbReference>
<dbReference type="Proteomes" id="UP000271010">
    <property type="component" value="Unassembled WGS sequence"/>
</dbReference>
<evidence type="ECO:0000259" key="3">
    <source>
        <dbReference type="SMART" id="SM00477"/>
    </source>
</evidence>
<dbReference type="EMBL" id="RJJE01000017">
    <property type="protein sequence ID" value="RNI28390.1"/>
    <property type="molecule type" value="Genomic_DNA"/>
</dbReference>
<dbReference type="SMART" id="SM00892">
    <property type="entry name" value="Endonuclease_NS"/>
    <property type="match status" value="1"/>
</dbReference>
<evidence type="ECO:0000313" key="6">
    <source>
        <dbReference type="Proteomes" id="UP000271010"/>
    </source>
</evidence>
<keyword evidence="5" id="KW-0255">Endonuclease</keyword>
<dbReference type="Gene3D" id="3.40.570.10">
    <property type="entry name" value="Extracellular Endonuclease, subunit A"/>
    <property type="match status" value="1"/>
</dbReference>
<evidence type="ECO:0000256" key="1">
    <source>
        <dbReference type="PIRSR" id="PIRSR640255-1"/>
    </source>
</evidence>
<dbReference type="InterPro" id="IPR001604">
    <property type="entry name" value="Endo_G_ENPP1-like_dom"/>
</dbReference>
<accession>A0A3M9MS96</accession>
<gene>
    <name evidence="5" type="ORF">EFA69_14580</name>
</gene>
<feature type="active site" description="Proton acceptor" evidence="1">
    <location>
        <position position="122"/>
    </location>
</feature>
<dbReference type="GO" id="GO:0004519">
    <property type="term" value="F:endonuclease activity"/>
    <property type="evidence" value="ECO:0007669"/>
    <property type="project" value="UniProtKB-KW"/>
</dbReference>
<feature type="binding site" evidence="2">
    <location>
        <position position="153"/>
    </location>
    <ligand>
        <name>Mg(2+)</name>
        <dbReference type="ChEBI" id="CHEBI:18420"/>
        <note>catalytic</note>
    </ligand>
</feature>
<keyword evidence="5" id="KW-0540">Nuclease</keyword>
<dbReference type="CDD" id="cd00091">
    <property type="entry name" value="NUC"/>
    <property type="match status" value="1"/>
</dbReference>
<evidence type="ECO:0000259" key="4">
    <source>
        <dbReference type="SMART" id="SM00892"/>
    </source>
</evidence>
<keyword evidence="2" id="KW-0479">Metal-binding</keyword>
<keyword evidence="6" id="KW-1185">Reference proteome</keyword>
<dbReference type="OrthoDB" id="9811262at2"/>
<dbReference type="GO" id="GO:0046872">
    <property type="term" value="F:metal ion binding"/>
    <property type="evidence" value="ECO:0007669"/>
    <property type="project" value="UniProtKB-KW"/>
</dbReference>
<dbReference type="GO" id="GO:0016787">
    <property type="term" value="F:hydrolase activity"/>
    <property type="evidence" value="ECO:0007669"/>
    <property type="project" value="InterPro"/>
</dbReference>
<dbReference type="PROSITE" id="PS51257">
    <property type="entry name" value="PROKAR_LIPOPROTEIN"/>
    <property type="match status" value="1"/>
</dbReference>
<dbReference type="PANTHER" id="PTHR13966:SF5">
    <property type="entry name" value="ENDONUCLEASE G, MITOCHONDRIAL"/>
    <property type="match status" value="1"/>
</dbReference>
<dbReference type="InterPro" id="IPR040255">
    <property type="entry name" value="Non-specific_endonuclease"/>
</dbReference>
<dbReference type="InterPro" id="IPR044925">
    <property type="entry name" value="His-Me_finger_sf"/>
</dbReference>
<dbReference type="InterPro" id="IPR020821">
    <property type="entry name" value="ENPP1-3/EXOG-like_nuc-like"/>
</dbReference>
<evidence type="ECO:0000313" key="5">
    <source>
        <dbReference type="EMBL" id="RNI28390.1"/>
    </source>
</evidence>
<feature type="domain" description="ENPP1-3/EXOG-like endonuclease/phosphodiesterase" evidence="3">
    <location>
        <begin position="60"/>
        <end position="269"/>
    </location>
</feature>
<keyword evidence="5" id="KW-0378">Hydrolase</keyword>
<organism evidence="5 6">
    <name type="scientific">Rufibacter immobilis</name>
    <dbReference type="NCBI Taxonomy" id="1348778"/>
    <lineage>
        <taxon>Bacteria</taxon>
        <taxon>Pseudomonadati</taxon>
        <taxon>Bacteroidota</taxon>
        <taxon>Cytophagia</taxon>
        <taxon>Cytophagales</taxon>
        <taxon>Hymenobacteraceae</taxon>
        <taxon>Rufibacter</taxon>
    </lineage>
</organism>
<dbReference type="InterPro" id="IPR044929">
    <property type="entry name" value="DNA/RNA_non-sp_Endonuclease_sf"/>
</dbReference>
<dbReference type="GO" id="GO:0003676">
    <property type="term" value="F:nucleic acid binding"/>
    <property type="evidence" value="ECO:0007669"/>
    <property type="project" value="InterPro"/>
</dbReference>
<dbReference type="PANTHER" id="PTHR13966">
    <property type="entry name" value="ENDONUCLEASE RELATED"/>
    <property type="match status" value="1"/>
</dbReference>
<dbReference type="AlphaFoldDB" id="A0A3M9MS96"/>
<dbReference type="SMART" id="SM00477">
    <property type="entry name" value="NUC"/>
    <property type="match status" value="1"/>
</dbReference>
<reference evidence="5 6" key="1">
    <citation type="submission" date="2018-11" db="EMBL/GenBank/DDBJ databases">
        <title>Rufibacter latericius sp. nov., isolated from water in Baiyang Lake.</title>
        <authorList>
            <person name="Yang Y."/>
        </authorList>
    </citation>
    <scope>NUCLEOTIDE SEQUENCE [LARGE SCALE GENOMIC DNA]</scope>
    <source>
        <strain evidence="5 6">MCC P1</strain>
    </source>
</reference>
<dbReference type="SUPFAM" id="SSF54060">
    <property type="entry name" value="His-Me finger endonucleases"/>
    <property type="match status" value="1"/>
</dbReference>
<comment type="caution">
    <text evidence="5">The sequence shown here is derived from an EMBL/GenBank/DDBJ whole genome shotgun (WGS) entry which is preliminary data.</text>
</comment>
<protein>
    <submittedName>
        <fullName evidence="5">DNA/RNA non-specific endonuclease</fullName>
    </submittedName>
</protein>
<name>A0A3M9MS96_9BACT</name>
<evidence type="ECO:0000256" key="2">
    <source>
        <dbReference type="PIRSR" id="PIRSR640255-2"/>
    </source>
</evidence>
<feature type="domain" description="DNA/RNA non-specific endonuclease/pyrophosphatase/phosphodiesterase" evidence="4">
    <location>
        <begin position="59"/>
        <end position="269"/>
    </location>
</feature>
<sequence>MGNRIHYYFILFSIVIFGCKETEVTPQKSADLPLSEHLTLGNPSGATDNITDINNYLLLKPQYALSYSRDRGIPNWVSWHVSPDWLGSADRQDDFRADMSLPSGWYKVSATSYTGSGFDRGHNLPSADRTKTVEDNSSTFLMTNMIPQAPNHNRQTWASLEDYTRDLVRVGMEAYVIMGSYGVGGTGSNGPTNTIDNGRVTVPRNIWKVVVVLPQGENDITRINESTRVIAVNTPNINTVNTDWGGYRTTVDEIEQATGYDLLSALPEQLQRVLEAKVDNGPTR</sequence>
<proteinExistence type="predicted"/>